<keyword evidence="2" id="KW-1185">Reference proteome</keyword>
<dbReference type="EMBL" id="JAQQBS010001423">
    <property type="protein sequence ID" value="KAK0160203.1"/>
    <property type="molecule type" value="Genomic_DNA"/>
</dbReference>
<proteinExistence type="predicted"/>
<comment type="caution">
    <text evidence="1">The sequence shown here is derived from an EMBL/GenBank/DDBJ whole genome shotgun (WGS) entry which is preliminary data.</text>
</comment>
<sequence>MSPTASVLVLQDAVTNSIYSKGKPCGSPFPQKINIDEDEGVHDFLIDDLRNINCATREVLRFESTDREEVERRRALKAIEEIRRASEEQIWGAASQTVPSDTRRPPSVLSQAPDMRLCLGDTAIPQYSWDLNGRNYSTNENKSSWAFIGPGREGY</sequence>
<protein>
    <submittedName>
        <fullName evidence="1">Uncharacterized protein</fullName>
    </submittedName>
</protein>
<reference evidence="1" key="1">
    <citation type="journal article" date="2023" name="bioRxiv">
        <title>Scaffold-level genome assemblies of two parasitoid biocontrol wasps reveal the parthenogenesis mechanism and an associated novel virus.</title>
        <authorList>
            <person name="Inwood S."/>
            <person name="Skelly J."/>
            <person name="Guhlin J."/>
            <person name="Harrop T."/>
            <person name="Goldson S."/>
            <person name="Dearden P."/>
        </authorList>
    </citation>
    <scope>NUCLEOTIDE SEQUENCE</scope>
    <source>
        <strain evidence="1">Irish</strain>
        <tissue evidence="1">Whole body</tissue>
    </source>
</reference>
<reference evidence="1" key="2">
    <citation type="submission" date="2023-03" db="EMBL/GenBank/DDBJ databases">
        <authorList>
            <person name="Inwood S.N."/>
            <person name="Skelly J.G."/>
            <person name="Guhlin J."/>
            <person name="Harrop T.W.R."/>
            <person name="Goldson S.G."/>
            <person name="Dearden P.K."/>
        </authorList>
    </citation>
    <scope>NUCLEOTIDE SEQUENCE</scope>
    <source>
        <strain evidence="1">Irish</strain>
        <tissue evidence="1">Whole body</tissue>
    </source>
</reference>
<organism evidence="1 2">
    <name type="scientific">Microctonus aethiopoides</name>
    <dbReference type="NCBI Taxonomy" id="144406"/>
    <lineage>
        <taxon>Eukaryota</taxon>
        <taxon>Metazoa</taxon>
        <taxon>Ecdysozoa</taxon>
        <taxon>Arthropoda</taxon>
        <taxon>Hexapoda</taxon>
        <taxon>Insecta</taxon>
        <taxon>Pterygota</taxon>
        <taxon>Neoptera</taxon>
        <taxon>Endopterygota</taxon>
        <taxon>Hymenoptera</taxon>
        <taxon>Apocrita</taxon>
        <taxon>Ichneumonoidea</taxon>
        <taxon>Braconidae</taxon>
        <taxon>Euphorinae</taxon>
        <taxon>Microctonus</taxon>
    </lineage>
</organism>
<evidence type="ECO:0000313" key="2">
    <source>
        <dbReference type="Proteomes" id="UP001168990"/>
    </source>
</evidence>
<accession>A0AA39C9C9</accession>
<evidence type="ECO:0000313" key="1">
    <source>
        <dbReference type="EMBL" id="KAK0160203.1"/>
    </source>
</evidence>
<gene>
    <name evidence="1" type="ORF">PV328_007631</name>
</gene>
<name>A0AA39C9C9_9HYME</name>
<dbReference type="AlphaFoldDB" id="A0AA39C9C9"/>
<dbReference type="Proteomes" id="UP001168990">
    <property type="component" value="Unassembled WGS sequence"/>
</dbReference>